<evidence type="ECO:0000313" key="1">
    <source>
        <dbReference type="EMBL" id="KAF3522065.1"/>
    </source>
</evidence>
<sequence>MLRSNHDAEITMNQSERKAQAERIWKPFELIHQLALEIKLLSSFLGRFNQSSELYEAHLLPNGGRSEIENLHSVSPMFFALETNESSPHLHQHAEKLQQLDSLRLYRKCRELRLIFDESDGDSSLGEEQTPIMPLLVRFFAVEFHDVEHIATVCVWLRRRRDLAGGNDEDEVIT</sequence>
<name>A0A8S9PJ68_BRACR</name>
<comment type="caution">
    <text evidence="1">The sequence shown here is derived from an EMBL/GenBank/DDBJ whole genome shotgun (WGS) entry which is preliminary data.</text>
</comment>
<evidence type="ECO:0000313" key="2">
    <source>
        <dbReference type="Proteomes" id="UP000712600"/>
    </source>
</evidence>
<dbReference type="AlphaFoldDB" id="A0A8S9PJ68"/>
<dbReference type="Proteomes" id="UP000712600">
    <property type="component" value="Unassembled WGS sequence"/>
</dbReference>
<protein>
    <submittedName>
        <fullName evidence="1">Uncharacterized protein</fullName>
    </submittedName>
</protein>
<organism evidence="1 2">
    <name type="scientific">Brassica cretica</name>
    <name type="common">Mustard</name>
    <dbReference type="NCBI Taxonomy" id="69181"/>
    <lineage>
        <taxon>Eukaryota</taxon>
        <taxon>Viridiplantae</taxon>
        <taxon>Streptophyta</taxon>
        <taxon>Embryophyta</taxon>
        <taxon>Tracheophyta</taxon>
        <taxon>Spermatophyta</taxon>
        <taxon>Magnoliopsida</taxon>
        <taxon>eudicotyledons</taxon>
        <taxon>Gunneridae</taxon>
        <taxon>Pentapetalae</taxon>
        <taxon>rosids</taxon>
        <taxon>malvids</taxon>
        <taxon>Brassicales</taxon>
        <taxon>Brassicaceae</taxon>
        <taxon>Brassiceae</taxon>
        <taxon>Brassica</taxon>
    </lineage>
</organism>
<proteinExistence type="predicted"/>
<gene>
    <name evidence="1" type="ORF">F2Q69_00046045</name>
</gene>
<dbReference type="EMBL" id="QGKX02001347">
    <property type="protein sequence ID" value="KAF3522065.1"/>
    <property type="molecule type" value="Genomic_DNA"/>
</dbReference>
<accession>A0A8S9PJ68</accession>
<reference evidence="1" key="1">
    <citation type="submission" date="2019-12" db="EMBL/GenBank/DDBJ databases">
        <title>Genome sequencing and annotation of Brassica cretica.</title>
        <authorList>
            <person name="Studholme D.J."/>
            <person name="Sarris P."/>
        </authorList>
    </citation>
    <scope>NUCLEOTIDE SEQUENCE</scope>
    <source>
        <strain evidence="1">PFS-109/04</strain>
        <tissue evidence="1">Leaf</tissue>
    </source>
</reference>